<dbReference type="Proteomes" id="UP000050700">
    <property type="component" value="Unassembled WGS sequence"/>
</dbReference>
<sequence length="42" mass="4885">MNEKRNPEVFRGFVLSKKFENLTALFPFISSDFRAFQVQSAS</sequence>
<protein>
    <submittedName>
        <fullName evidence="1">Uncharacterized protein</fullName>
    </submittedName>
</protein>
<accession>A0A158SYE4</accession>
<organism evidence="1 2">
    <name type="scientific">Haemophilus influenzae</name>
    <dbReference type="NCBI Taxonomy" id="727"/>
    <lineage>
        <taxon>Bacteria</taxon>
        <taxon>Pseudomonadati</taxon>
        <taxon>Pseudomonadota</taxon>
        <taxon>Gammaproteobacteria</taxon>
        <taxon>Pasteurellales</taxon>
        <taxon>Pasteurellaceae</taxon>
        <taxon>Haemophilus</taxon>
    </lineage>
</organism>
<dbReference type="EMBL" id="JMQP01000002">
    <property type="protein sequence ID" value="KIS35888.1"/>
    <property type="molecule type" value="Genomic_DNA"/>
</dbReference>
<dbReference type="AlphaFoldDB" id="A0A158SYE4"/>
<proteinExistence type="predicted"/>
<comment type="caution">
    <text evidence="1">The sequence shown here is derived from an EMBL/GenBank/DDBJ whole genome shotgun (WGS) entry which is preliminary data.</text>
</comment>
<dbReference type="PATRIC" id="fig|727.582.peg.1379"/>
<name>A0A158SYE4_HAEIF</name>
<evidence type="ECO:0000313" key="1">
    <source>
        <dbReference type="EMBL" id="KIS35888.1"/>
    </source>
</evidence>
<reference evidence="1 2" key="1">
    <citation type="submission" date="2014-05" db="EMBL/GenBank/DDBJ databases">
        <title>Methylome analysis of the phasevarions of Haemophilus influenzae.</title>
        <authorList>
            <person name="Atack J.M."/>
            <person name="Fox K.L."/>
            <person name="Power P.M."/>
            <person name="Clark T."/>
            <person name="Jurcisek J."/>
            <person name="Korlach J."/>
            <person name="Bakaletz L.O."/>
            <person name="Jennings M.P."/>
        </authorList>
    </citation>
    <scope>NUCLEOTIDE SEQUENCE [LARGE SCALE GENOMIC DNA]</scope>
    <source>
        <strain evidence="1 2">1209</strain>
    </source>
</reference>
<gene>
    <name evidence="1" type="ORF">NTHI1209_01506</name>
</gene>
<evidence type="ECO:0000313" key="2">
    <source>
        <dbReference type="Proteomes" id="UP000050700"/>
    </source>
</evidence>